<accession>A0A011T1M7</accession>
<evidence type="ECO:0000313" key="7">
    <source>
        <dbReference type="Proteomes" id="UP000481876"/>
    </source>
</evidence>
<dbReference type="PROSITE" id="PS51257">
    <property type="entry name" value="PROKAR_LIPOPROTEIN"/>
    <property type="match status" value="1"/>
</dbReference>
<dbReference type="EMBL" id="WBWS01000002">
    <property type="protein sequence ID" value="KAB2773068.1"/>
    <property type="molecule type" value="Genomic_DNA"/>
</dbReference>
<reference evidence="6 7" key="1">
    <citation type="submission" date="2019-09" db="EMBL/GenBank/DDBJ databases">
        <title>Taxonomic organization of the family Brucellaceae based on a phylogenomic approach.</title>
        <authorList>
            <person name="Leclercq S."/>
            <person name="Cloeckaert A."/>
            <person name="Zygmunt M.S."/>
        </authorList>
    </citation>
    <scope>NUCLEOTIDE SEQUENCE [LARGE SCALE GENOMIC DNA]</scope>
    <source>
        <strain evidence="4 6">CCUG 34461</strain>
        <strain evidence="3 7">LMG 3313</strain>
    </source>
</reference>
<dbReference type="Pfam" id="PF19489">
    <property type="entry name" value="SLT_4"/>
    <property type="match status" value="1"/>
</dbReference>
<dbReference type="AlphaFoldDB" id="A0A011T1M7"/>
<dbReference type="Proteomes" id="UP000642265">
    <property type="component" value="Unassembled WGS sequence"/>
</dbReference>
<reference evidence="5" key="2">
    <citation type="submission" date="2020-09" db="EMBL/GenBank/DDBJ databases">
        <authorList>
            <person name="Dalcin Martins P."/>
        </authorList>
    </citation>
    <scope>NUCLEOTIDE SEQUENCE</scope>
    <source>
        <strain evidence="5">MAG47</strain>
    </source>
</reference>
<evidence type="ECO:0000256" key="1">
    <source>
        <dbReference type="SAM" id="SignalP"/>
    </source>
</evidence>
<reference evidence="5" key="3">
    <citation type="submission" date="2020-10" db="EMBL/GenBank/DDBJ databases">
        <title>Enrichment of novel Verrucomicrobia, Bacteroidetes and Krumholzibacteria in an oxygen-limited, methane- and iron-fed bioreactor inoculated with Bothnian Sea sediments.</title>
        <authorList>
            <person name="Martins P.D."/>
            <person name="de Jong A."/>
            <person name="Lenstra W.K."/>
            <person name="van Helmond N.A.G.M."/>
            <person name="Slomp C.P."/>
            <person name="Jetten M.S.M."/>
            <person name="Welte C.U."/>
            <person name="Rasigraf O."/>
        </authorList>
    </citation>
    <scope>NUCLEOTIDE SEQUENCE</scope>
    <source>
        <strain evidence="5">MAG47</strain>
    </source>
</reference>
<dbReference type="InterPro" id="IPR023346">
    <property type="entry name" value="Lysozyme-like_dom_sf"/>
</dbReference>
<dbReference type="OMA" id="LAYHEGH"/>
<evidence type="ECO:0000313" key="4">
    <source>
        <dbReference type="EMBL" id="KAB2803214.1"/>
    </source>
</evidence>
<protein>
    <submittedName>
        <fullName evidence="3">Transglycosylase SLT domain-containing protein</fullName>
    </submittedName>
</protein>
<evidence type="ECO:0000259" key="2">
    <source>
        <dbReference type="Pfam" id="PF19489"/>
    </source>
</evidence>
<feature type="chain" id="PRO_5044363780" evidence="1">
    <location>
        <begin position="20"/>
        <end position="194"/>
    </location>
</feature>
<feature type="domain" description="Transglycosylase SLT" evidence="2">
    <location>
        <begin position="5"/>
        <end position="190"/>
    </location>
</feature>
<dbReference type="CDD" id="cd00442">
    <property type="entry name" value="Lyz-like"/>
    <property type="match status" value="1"/>
</dbReference>
<organism evidence="3 7">
    <name type="scientific">Brucella anthropi</name>
    <name type="common">Ochrobactrum anthropi</name>
    <dbReference type="NCBI Taxonomy" id="529"/>
    <lineage>
        <taxon>Bacteria</taxon>
        <taxon>Pseudomonadati</taxon>
        <taxon>Pseudomonadota</taxon>
        <taxon>Alphaproteobacteria</taxon>
        <taxon>Hyphomicrobiales</taxon>
        <taxon>Brucellaceae</taxon>
        <taxon>Brucella/Ochrobactrum group</taxon>
        <taxon>Brucella</taxon>
    </lineage>
</organism>
<dbReference type="Proteomes" id="UP000441102">
    <property type="component" value="Unassembled WGS sequence"/>
</dbReference>
<evidence type="ECO:0000313" key="3">
    <source>
        <dbReference type="EMBL" id="KAB2773068.1"/>
    </source>
</evidence>
<dbReference type="EMBL" id="JACZKO010000065">
    <property type="protein sequence ID" value="MBE0563944.1"/>
    <property type="molecule type" value="Genomic_DNA"/>
</dbReference>
<gene>
    <name evidence="3" type="ORF">F9L04_02880</name>
    <name evidence="4" type="ORF">F9L06_03400</name>
    <name evidence="5" type="ORF">IH622_24445</name>
</gene>
<dbReference type="Gene3D" id="1.10.530.10">
    <property type="match status" value="1"/>
</dbReference>
<dbReference type="Proteomes" id="UP000481876">
    <property type="component" value="Unassembled WGS sequence"/>
</dbReference>
<name>A0A011T1M7_BRUAN</name>
<dbReference type="EMBL" id="WBWX01000001">
    <property type="protein sequence ID" value="KAB2803214.1"/>
    <property type="molecule type" value="Genomic_DNA"/>
</dbReference>
<sequence length="194" mass="21935">MMRVLFLVALVILGGCATAPRQVNNVCAVFDQRDGWFNNWQTAATRVSREFGVPVPVLMATIYTESGFQPYARPPRTKILWIIPWKRASSAYGYSQALNGTWDRYKRETGRWTASRTNFADAIHFIGWYHYQSYLKNGINRADAYSLYLAYYSGHGGYARGVWRGNATALNGAKRAQSMANRYATQLRSCGGFS</sequence>
<dbReference type="GeneID" id="61317558"/>
<dbReference type="SUPFAM" id="SSF53955">
    <property type="entry name" value="Lysozyme-like"/>
    <property type="match status" value="1"/>
</dbReference>
<keyword evidence="1" id="KW-0732">Signal</keyword>
<feature type="signal peptide" evidence="1">
    <location>
        <begin position="1"/>
        <end position="19"/>
    </location>
</feature>
<proteinExistence type="predicted"/>
<comment type="caution">
    <text evidence="3">The sequence shown here is derived from an EMBL/GenBank/DDBJ whole genome shotgun (WGS) entry which is preliminary data.</text>
</comment>
<dbReference type="RefSeq" id="WP_010659931.1">
    <property type="nucleotide sequence ID" value="NZ_CP008820.1"/>
</dbReference>
<dbReference type="InterPro" id="IPR045795">
    <property type="entry name" value="SLT_4"/>
</dbReference>
<evidence type="ECO:0000313" key="5">
    <source>
        <dbReference type="EMBL" id="MBE0563944.1"/>
    </source>
</evidence>
<evidence type="ECO:0000313" key="6">
    <source>
        <dbReference type="Proteomes" id="UP000441102"/>
    </source>
</evidence>